<feature type="domain" description="STAS" evidence="3">
    <location>
        <begin position="11"/>
        <end position="119"/>
    </location>
</feature>
<reference evidence="4 5" key="1">
    <citation type="submission" date="2019-06" db="EMBL/GenBank/DDBJ databases">
        <title>Sequencing the genomes of 1000 actinobacteria strains.</title>
        <authorList>
            <person name="Klenk H.-P."/>
        </authorList>
    </citation>
    <scope>NUCLEOTIDE SEQUENCE [LARGE SCALE GENOMIC DNA]</scope>
    <source>
        <strain evidence="4 5">DSM 45679</strain>
    </source>
</reference>
<dbReference type="Pfam" id="PF01740">
    <property type="entry name" value="STAS"/>
    <property type="match status" value="1"/>
</dbReference>
<keyword evidence="5" id="KW-1185">Reference proteome</keyword>
<dbReference type="PANTHER" id="PTHR33495">
    <property type="entry name" value="ANTI-SIGMA FACTOR ANTAGONIST TM_1081-RELATED-RELATED"/>
    <property type="match status" value="1"/>
</dbReference>
<gene>
    <name evidence="4" type="ORF">FB471_1082</name>
</gene>
<dbReference type="OrthoDB" id="5194587at2"/>
<sequence length="123" mass="13204">MSSLIGHQPCAFADARRHGRVGVVHVNGDIDLATADTVRRAIGGELATDPAALVIDLSSVEFFGSTGLSILADTRDATRGRVRLGVVATQHAVLRPLRLFGFCDSIPVHTSLREALEQARRFD</sequence>
<dbReference type="Gene3D" id="3.30.750.24">
    <property type="entry name" value="STAS domain"/>
    <property type="match status" value="1"/>
</dbReference>
<dbReference type="PANTHER" id="PTHR33495:SF13">
    <property type="entry name" value="ANTI-SIGMA-F FACTOR ANTAGONIST RSFB"/>
    <property type="match status" value="1"/>
</dbReference>
<dbReference type="PROSITE" id="PS50801">
    <property type="entry name" value="STAS"/>
    <property type="match status" value="1"/>
</dbReference>
<dbReference type="GO" id="GO:0043856">
    <property type="term" value="F:anti-sigma factor antagonist activity"/>
    <property type="evidence" value="ECO:0007669"/>
    <property type="project" value="InterPro"/>
</dbReference>
<protein>
    <recommendedName>
        <fullName evidence="2">Anti-sigma factor antagonist</fullName>
    </recommendedName>
</protein>
<dbReference type="SUPFAM" id="SSF52091">
    <property type="entry name" value="SpoIIaa-like"/>
    <property type="match status" value="1"/>
</dbReference>
<comment type="caution">
    <text evidence="4">The sequence shown here is derived from an EMBL/GenBank/DDBJ whole genome shotgun (WGS) entry which is preliminary data.</text>
</comment>
<dbReference type="Proteomes" id="UP000320876">
    <property type="component" value="Unassembled WGS sequence"/>
</dbReference>
<evidence type="ECO:0000313" key="5">
    <source>
        <dbReference type="Proteomes" id="UP000320876"/>
    </source>
</evidence>
<evidence type="ECO:0000256" key="2">
    <source>
        <dbReference type="RuleBase" id="RU003749"/>
    </source>
</evidence>
<dbReference type="InterPro" id="IPR003658">
    <property type="entry name" value="Anti-sigma_ant"/>
</dbReference>
<dbReference type="NCBIfam" id="TIGR00377">
    <property type="entry name" value="ant_ant_sig"/>
    <property type="match status" value="1"/>
</dbReference>
<dbReference type="EMBL" id="VFML01000001">
    <property type="protein sequence ID" value="TQJ01404.1"/>
    <property type="molecule type" value="Genomic_DNA"/>
</dbReference>
<proteinExistence type="inferred from homology"/>
<evidence type="ECO:0000259" key="3">
    <source>
        <dbReference type="PROSITE" id="PS50801"/>
    </source>
</evidence>
<evidence type="ECO:0000313" key="4">
    <source>
        <dbReference type="EMBL" id="TQJ01404.1"/>
    </source>
</evidence>
<accession>A0A542DEA2</accession>
<organism evidence="4 5">
    <name type="scientific">Amycolatopsis cihanbeyliensis</name>
    <dbReference type="NCBI Taxonomy" id="1128664"/>
    <lineage>
        <taxon>Bacteria</taxon>
        <taxon>Bacillati</taxon>
        <taxon>Actinomycetota</taxon>
        <taxon>Actinomycetes</taxon>
        <taxon>Pseudonocardiales</taxon>
        <taxon>Pseudonocardiaceae</taxon>
        <taxon>Amycolatopsis</taxon>
    </lineage>
</organism>
<dbReference type="RefSeq" id="WP_141996215.1">
    <property type="nucleotide sequence ID" value="NZ_VFML01000001.1"/>
</dbReference>
<dbReference type="InterPro" id="IPR002645">
    <property type="entry name" value="STAS_dom"/>
</dbReference>
<evidence type="ECO:0000256" key="1">
    <source>
        <dbReference type="ARBA" id="ARBA00009013"/>
    </source>
</evidence>
<name>A0A542DEA2_AMYCI</name>
<comment type="similarity">
    <text evidence="1 2">Belongs to the anti-sigma-factor antagonist family.</text>
</comment>
<dbReference type="CDD" id="cd07043">
    <property type="entry name" value="STAS_anti-anti-sigma_factors"/>
    <property type="match status" value="1"/>
</dbReference>
<dbReference type="InterPro" id="IPR036513">
    <property type="entry name" value="STAS_dom_sf"/>
</dbReference>
<dbReference type="AlphaFoldDB" id="A0A542DEA2"/>